<protein>
    <submittedName>
        <fullName evidence="2">Uncharacterized protein</fullName>
    </submittedName>
</protein>
<reference evidence="2" key="1">
    <citation type="submission" date="2020-02" db="EMBL/GenBank/DDBJ databases">
        <authorList>
            <person name="Meier V. D."/>
        </authorList>
    </citation>
    <scope>NUCLEOTIDE SEQUENCE</scope>
    <source>
        <strain evidence="2">AVDCRST_MAG45</strain>
    </source>
</reference>
<name>A0A6J4SI73_9ACTN</name>
<feature type="region of interest" description="Disordered" evidence="1">
    <location>
        <begin position="155"/>
        <end position="174"/>
    </location>
</feature>
<proteinExistence type="predicted"/>
<dbReference type="AlphaFoldDB" id="A0A6J4SI73"/>
<evidence type="ECO:0000313" key="2">
    <source>
        <dbReference type="EMBL" id="CAA9492981.1"/>
    </source>
</evidence>
<organism evidence="2">
    <name type="scientific">uncultured Solirubrobacterales bacterium</name>
    <dbReference type="NCBI Taxonomy" id="768556"/>
    <lineage>
        <taxon>Bacteria</taxon>
        <taxon>Bacillati</taxon>
        <taxon>Actinomycetota</taxon>
        <taxon>Thermoleophilia</taxon>
        <taxon>Solirubrobacterales</taxon>
        <taxon>environmental samples</taxon>
    </lineage>
</organism>
<gene>
    <name evidence="2" type="ORF">AVDCRST_MAG45-846</name>
</gene>
<accession>A0A6J4SI73</accession>
<dbReference type="InterPro" id="IPR006311">
    <property type="entry name" value="TAT_signal"/>
</dbReference>
<sequence>MSPATPTRTRRRVAVSPLALGLGGLAAAALLAAALALLGPGTERGAAAGGAGQLTWATPPRVYAPPGMPRDRILSGVVRNDSVRVAEVEADEIRVYTADGDRLKSAGIFLGAFSRGLYSGPRKGQASDIEERRTGRLLRVGPGAEQPLTVSWRTGPAGRAGTRIEYGSGSLAVP</sequence>
<dbReference type="EMBL" id="CADCVU010000075">
    <property type="protein sequence ID" value="CAA9492981.1"/>
    <property type="molecule type" value="Genomic_DNA"/>
</dbReference>
<evidence type="ECO:0000256" key="1">
    <source>
        <dbReference type="SAM" id="MobiDB-lite"/>
    </source>
</evidence>
<dbReference type="PROSITE" id="PS51318">
    <property type="entry name" value="TAT"/>
    <property type="match status" value="1"/>
</dbReference>